<evidence type="ECO:0000256" key="1">
    <source>
        <dbReference type="ARBA" id="ARBA00022516"/>
    </source>
</evidence>
<keyword evidence="5 7" id="KW-0443">Lipid metabolism</keyword>
<dbReference type="HAMAP" id="MF_00523">
    <property type="entry name" value="LpxD"/>
    <property type="match status" value="1"/>
</dbReference>
<comment type="subunit">
    <text evidence="7">Homotrimer.</text>
</comment>
<dbReference type="Proteomes" id="UP000484885">
    <property type="component" value="Unassembled WGS sequence"/>
</dbReference>
<feature type="active site" description="Proton acceptor" evidence="7">
    <location>
        <position position="243"/>
    </location>
</feature>
<protein>
    <recommendedName>
        <fullName evidence="7">UDP-3-O-acylglucosamine N-acyltransferase</fullName>
        <ecNumber evidence="7">2.3.1.191</ecNumber>
    </recommendedName>
</protein>
<proteinExistence type="inferred from homology"/>
<dbReference type="GO" id="GO:0016020">
    <property type="term" value="C:membrane"/>
    <property type="evidence" value="ECO:0007669"/>
    <property type="project" value="GOC"/>
</dbReference>
<dbReference type="PANTHER" id="PTHR43378:SF2">
    <property type="entry name" value="UDP-3-O-ACYLGLUCOSAMINE N-ACYLTRANSFERASE 1, MITOCHONDRIAL-RELATED"/>
    <property type="match status" value="1"/>
</dbReference>
<dbReference type="CDD" id="cd03352">
    <property type="entry name" value="LbH_LpxD"/>
    <property type="match status" value="1"/>
</dbReference>
<dbReference type="GO" id="GO:0103118">
    <property type="term" value="F:UDP-3-O-[(3R)-3-hydroxyacyl]-glucosamine N-acyltransferase activity"/>
    <property type="evidence" value="ECO:0007669"/>
    <property type="project" value="UniProtKB-EC"/>
</dbReference>
<comment type="function">
    <text evidence="7">Catalyzes the N-acylation of UDP-3-O-acylglucosamine using 3-hydroxyacyl-ACP as the acyl donor. Is involved in the biosynthesis of lipid A, a phosphorylated glycolipid that anchors the lipopolysaccharide to the outer membrane of the cell.</text>
</comment>
<evidence type="ECO:0000313" key="9">
    <source>
        <dbReference type="EMBL" id="NDY94935.1"/>
    </source>
</evidence>
<dbReference type="PROSITE" id="PS00101">
    <property type="entry name" value="HEXAPEP_TRANSFERASES"/>
    <property type="match status" value="1"/>
</dbReference>
<dbReference type="GO" id="GO:0009245">
    <property type="term" value="P:lipid A biosynthetic process"/>
    <property type="evidence" value="ECO:0007669"/>
    <property type="project" value="UniProtKB-UniRule"/>
</dbReference>
<dbReference type="InterPro" id="IPR007691">
    <property type="entry name" value="LpxD"/>
</dbReference>
<keyword evidence="3 7" id="KW-0808">Transferase</keyword>
<dbReference type="AlphaFoldDB" id="A0A845V4Q7"/>
<evidence type="ECO:0000313" key="10">
    <source>
        <dbReference type="Proteomes" id="UP000484885"/>
    </source>
</evidence>
<name>A0A845V4Q7_9GAMM</name>
<gene>
    <name evidence="7 9" type="primary">lpxD</name>
    <name evidence="9" type="ORF">G3I74_04245</name>
</gene>
<dbReference type="NCBIfam" id="NF002060">
    <property type="entry name" value="PRK00892.1"/>
    <property type="match status" value="1"/>
</dbReference>
<dbReference type="Gene3D" id="2.160.10.10">
    <property type="entry name" value="Hexapeptide repeat proteins"/>
    <property type="match status" value="1"/>
</dbReference>
<dbReference type="NCBIfam" id="TIGR01853">
    <property type="entry name" value="lipid_A_lpxD"/>
    <property type="match status" value="1"/>
</dbReference>
<dbReference type="UniPathway" id="UPA00973"/>
<dbReference type="RefSeq" id="WP_164210348.1">
    <property type="nucleotide sequence ID" value="NZ_JAAGSC010000034.1"/>
</dbReference>
<comment type="catalytic activity">
    <reaction evidence="7">
        <text>a UDP-3-O-[(3R)-3-hydroxyacyl]-alpha-D-glucosamine + a (3R)-hydroxyacyl-[ACP] = a UDP-2-N,3-O-bis[(3R)-3-hydroxyacyl]-alpha-D-glucosamine + holo-[ACP] + H(+)</text>
        <dbReference type="Rhea" id="RHEA:53836"/>
        <dbReference type="Rhea" id="RHEA-COMP:9685"/>
        <dbReference type="Rhea" id="RHEA-COMP:9945"/>
        <dbReference type="ChEBI" id="CHEBI:15378"/>
        <dbReference type="ChEBI" id="CHEBI:64479"/>
        <dbReference type="ChEBI" id="CHEBI:78827"/>
        <dbReference type="ChEBI" id="CHEBI:137740"/>
        <dbReference type="ChEBI" id="CHEBI:137748"/>
        <dbReference type="EC" id="2.3.1.191"/>
    </reaction>
</comment>
<sequence>MQTATRTFRLEELAGALGLAFTGNPDCSIRDVGTLDSADPDAATFLANPAYKPALASTRAGVVVMKPDMAETFNGNALLSANPYADWARLIELLRPQPAAAAGIHPSAVIADDAQIDDSAHIGAQVAVGAGVRIEARAVIGPACVIDDGVCIGESARLVGRVYVGGGAHLGRRVIVHPGVVIGADGFGLAMEQGGWRKVPQVGSVRIGDDCEIGANTTIDRGAIEDTVLEHDVRVDNQVQIAHNVHIGAHTAIAGCVGIAGSTRIGRYCMIAGASGIAGHLDICDSVIITAMSTVLDSIDQPGEYGSGIPARPHARWKRLLVRLGQLDEWARRLRRLEQSNNNGPSRHE</sequence>
<dbReference type="PANTHER" id="PTHR43378">
    <property type="entry name" value="UDP-3-O-ACYLGLUCOSAMINE N-ACYLTRANSFERASE"/>
    <property type="match status" value="1"/>
</dbReference>
<keyword evidence="1 7" id="KW-0444">Lipid biosynthesis</keyword>
<keyword evidence="2 7" id="KW-0441">Lipid A biosynthesis</keyword>
<dbReference type="EC" id="2.3.1.191" evidence="7"/>
<dbReference type="InterPro" id="IPR018357">
    <property type="entry name" value="Hexapep_transf_CS"/>
</dbReference>
<feature type="domain" description="UDP-3-O-[3-hydroxymyristoyl] glucosamine N-acyltransferase non-repeat region" evidence="8">
    <location>
        <begin position="26"/>
        <end position="93"/>
    </location>
</feature>
<evidence type="ECO:0000259" key="8">
    <source>
        <dbReference type="Pfam" id="PF04613"/>
    </source>
</evidence>
<dbReference type="InterPro" id="IPR020573">
    <property type="entry name" value="UDP_GlcNAc_AcTrfase_non-rep"/>
</dbReference>
<evidence type="ECO:0000256" key="4">
    <source>
        <dbReference type="ARBA" id="ARBA00022737"/>
    </source>
</evidence>
<dbReference type="SUPFAM" id="SSF51161">
    <property type="entry name" value="Trimeric LpxA-like enzymes"/>
    <property type="match status" value="1"/>
</dbReference>
<keyword evidence="4 7" id="KW-0677">Repeat</keyword>
<comment type="caution">
    <text evidence="9">The sequence shown here is derived from an EMBL/GenBank/DDBJ whole genome shotgun (WGS) entry which is preliminary data.</text>
</comment>
<dbReference type="GO" id="GO:0016410">
    <property type="term" value="F:N-acyltransferase activity"/>
    <property type="evidence" value="ECO:0007669"/>
    <property type="project" value="InterPro"/>
</dbReference>
<evidence type="ECO:0000256" key="7">
    <source>
        <dbReference type="HAMAP-Rule" id="MF_00523"/>
    </source>
</evidence>
<evidence type="ECO:0000256" key="3">
    <source>
        <dbReference type="ARBA" id="ARBA00022679"/>
    </source>
</evidence>
<dbReference type="EMBL" id="JAAGSC010000034">
    <property type="protein sequence ID" value="NDY94935.1"/>
    <property type="molecule type" value="Genomic_DNA"/>
</dbReference>
<dbReference type="InterPro" id="IPR011004">
    <property type="entry name" value="Trimer_LpxA-like_sf"/>
</dbReference>
<evidence type="ECO:0000256" key="5">
    <source>
        <dbReference type="ARBA" id="ARBA00023098"/>
    </source>
</evidence>
<comment type="similarity">
    <text evidence="7">Belongs to the transferase hexapeptide repeat family. LpxD subfamily.</text>
</comment>
<dbReference type="Gene3D" id="3.40.1390.10">
    <property type="entry name" value="MurE/MurF, N-terminal domain"/>
    <property type="match status" value="1"/>
</dbReference>
<accession>A0A845V4Q7</accession>
<keyword evidence="10" id="KW-1185">Reference proteome</keyword>
<keyword evidence="6 7" id="KW-0012">Acyltransferase</keyword>
<evidence type="ECO:0000256" key="2">
    <source>
        <dbReference type="ARBA" id="ARBA00022556"/>
    </source>
</evidence>
<organism evidence="9 10">
    <name type="scientific">Wenzhouxiangella limi</name>
    <dbReference type="NCBI Taxonomy" id="2707351"/>
    <lineage>
        <taxon>Bacteria</taxon>
        <taxon>Pseudomonadati</taxon>
        <taxon>Pseudomonadota</taxon>
        <taxon>Gammaproteobacteria</taxon>
        <taxon>Chromatiales</taxon>
        <taxon>Wenzhouxiangellaceae</taxon>
        <taxon>Wenzhouxiangella</taxon>
    </lineage>
</organism>
<comment type="pathway">
    <text evidence="7">Bacterial outer membrane biogenesis; LPS lipid A biosynthesis.</text>
</comment>
<dbReference type="Pfam" id="PF04613">
    <property type="entry name" value="LpxD"/>
    <property type="match status" value="1"/>
</dbReference>
<evidence type="ECO:0000256" key="6">
    <source>
        <dbReference type="ARBA" id="ARBA00023315"/>
    </source>
</evidence>
<reference evidence="9 10" key="1">
    <citation type="submission" date="2020-02" db="EMBL/GenBank/DDBJ databases">
        <authorList>
            <person name="Zhang X.-Y."/>
        </authorList>
    </citation>
    <scope>NUCLEOTIDE SEQUENCE [LARGE SCALE GENOMIC DNA]</scope>
    <source>
        <strain evidence="9 10">C33</strain>
    </source>
</reference>